<gene>
    <name evidence="1" type="ORF">ORAREDHAP_LOCUS30389</name>
</gene>
<dbReference type="EMBL" id="CAEKKB010000005">
    <property type="protein sequence ID" value="CAB4309317.1"/>
    <property type="molecule type" value="Genomic_DNA"/>
</dbReference>
<evidence type="ECO:0000313" key="1">
    <source>
        <dbReference type="EMBL" id="CAB4309317.1"/>
    </source>
</evidence>
<reference evidence="2" key="1">
    <citation type="journal article" date="2020" name="Genome Biol.">
        <title>Gamete binning: chromosome-level and haplotype-resolved genome assembly enabled by high-throughput single-cell sequencing of gamete genomes.</title>
        <authorList>
            <person name="Campoy J.A."/>
            <person name="Sun H."/>
            <person name="Goel M."/>
            <person name="Jiao W.-B."/>
            <person name="Folz-Donahue K."/>
            <person name="Wang N."/>
            <person name="Rubio M."/>
            <person name="Liu C."/>
            <person name="Kukat C."/>
            <person name="Ruiz D."/>
            <person name="Huettel B."/>
            <person name="Schneeberger K."/>
        </authorList>
    </citation>
    <scope>NUCLEOTIDE SEQUENCE [LARGE SCALE GENOMIC DNA]</scope>
    <source>
        <strain evidence="2">cv. Rojo Pasion</strain>
    </source>
</reference>
<protein>
    <submittedName>
        <fullName evidence="1">Uncharacterized protein</fullName>
    </submittedName>
</protein>
<dbReference type="AlphaFoldDB" id="A0A6J5X9T3"/>
<evidence type="ECO:0000313" key="2">
    <source>
        <dbReference type="Proteomes" id="UP000507245"/>
    </source>
</evidence>
<keyword evidence="2" id="KW-1185">Reference proteome</keyword>
<name>A0A6J5X9T3_PRUAR</name>
<dbReference type="Proteomes" id="UP000507245">
    <property type="component" value="Unassembled WGS sequence"/>
</dbReference>
<proteinExistence type="predicted"/>
<organism evidence="1 2">
    <name type="scientific">Prunus armeniaca</name>
    <name type="common">Apricot</name>
    <name type="synonym">Armeniaca vulgaris</name>
    <dbReference type="NCBI Taxonomy" id="36596"/>
    <lineage>
        <taxon>Eukaryota</taxon>
        <taxon>Viridiplantae</taxon>
        <taxon>Streptophyta</taxon>
        <taxon>Embryophyta</taxon>
        <taxon>Tracheophyta</taxon>
        <taxon>Spermatophyta</taxon>
        <taxon>Magnoliopsida</taxon>
        <taxon>eudicotyledons</taxon>
        <taxon>Gunneridae</taxon>
        <taxon>Pentapetalae</taxon>
        <taxon>rosids</taxon>
        <taxon>fabids</taxon>
        <taxon>Rosales</taxon>
        <taxon>Rosaceae</taxon>
        <taxon>Amygdaloideae</taxon>
        <taxon>Amygdaleae</taxon>
        <taxon>Prunus</taxon>
    </lineage>
</organism>
<sequence length="130" mass="14049">MFPSEERQARRIMEAIEVGMVKWPRAKREEIEKIRKLNWALEEIAKSPSCIFVTRRIKSKICSGNPGIPGGNRPGIGGKRGNAGGVGTCARPVAAHAAISSSENIASTSLDMVIGKPGTLTFALYQKRVS</sequence>
<accession>A0A6J5X9T3</accession>